<accession>A0A371CS54</accession>
<gene>
    <name evidence="1" type="ORF">OH76DRAFT_1240785</name>
</gene>
<reference evidence="1 2" key="1">
    <citation type="journal article" date="2018" name="Biotechnol. Biofuels">
        <title>Integrative visual omics of the white-rot fungus Polyporus brumalis exposes the biotechnological potential of its oxidative enzymes for delignifying raw plant biomass.</title>
        <authorList>
            <person name="Miyauchi S."/>
            <person name="Rancon A."/>
            <person name="Drula E."/>
            <person name="Hage H."/>
            <person name="Chaduli D."/>
            <person name="Favel A."/>
            <person name="Grisel S."/>
            <person name="Henrissat B."/>
            <person name="Herpoel-Gimbert I."/>
            <person name="Ruiz-Duenas F.J."/>
            <person name="Chevret D."/>
            <person name="Hainaut M."/>
            <person name="Lin J."/>
            <person name="Wang M."/>
            <person name="Pangilinan J."/>
            <person name="Lipzen A."/>
            <person name="Lesage-Meessen L."/>
            <person name="Navarro D."/>
            <person name="Riley R."/>
            <person name="Grigoriev I.V."/>
            <person name="Zhou S."/>
            <person name="Raouche S."/>
            <person name="Rosso M.N."/>
        </authorList>
    </citation>
    <scope>NUCLEOTIDE SEQUENCE [LARGE SCALE GENOMIC DNA]</scope>
    <source>
        <strain evidence="1 2">BRFM 1820</strain>
    </source>
</reference>
<dbReference type="EMBL" id="KZ857470">
    <property type="protein sequence ID" value="RDX43120.1"/>
    <property type="molecule type" value="Genomic_DNA"/>
</dbReference>
<sequence>MLCQDRGHCSTGLLRVLKVIDDVVDGITNGLIGKCRPDCSGNQTKQRDEGQTAAWRLCILVSIHHLLSSSFVSLSVSVVAVAIAVICADNVVWNVLVVFVAARVVGTNAYMRHRPPSVPRSRTIVCTMRPHAQSRPLSRLLDT</sequence>
<organism evidence="1 2">
    <name type="scientific">Lentinus brumalis</name>
    <dbReference type="NCBI Taxonomy" id="2498619"/>
    <lineage>
        <taxon>Eukaryota</taxon>
        <taxon>Fungi</taxon>
        <taxon>Dikarya</taxon>
        <taxon>Basidiomycota</taxon>
        <taxon>Agaricomycotina</taxon>
        <taxon>Agaricomycetes</taxon>
        <taxon>Polyporales</taxon>
        <taxon>Polyporaceae</taxon>
        <taxon>Lentinus</taxon>
    </lineage>
</organism>
<protein>
    <submittedName>
        <fullName evidence="1">Uncharacterized protein</fullName>
    </submittedName>
</protein>
<evidence type="ECO:0000313" key="1">
    <source>
        <dbReference type="EMBL" id="RDX43120.1"/>
    </source>
</evidence>
<name>A0A371CS54_9APHY</name>
<dbReference type="Proteomes" id="UP000256964">
    <property type="component" value="Unassembled WGS sequence"/>
</dbReference>
<dbReference type="AlphaFoldDB" id="A0A371CS54"/>
<proteinExistence type="predicted"/>
<keyword evidence="2" id="KW-1185">Reference proteome</keyword>
<evidence type="ECO:0000313" key="2">
    <source>
        <dbReference type="Proteomes" id="UP000256964"/>
    </source>
</evidence>